<dbReference type="Pfam" id="PF13403">
    <property type="entry name" value="Hint_2"/>
    <property type="match status" value="1"/>
</dbReference>
<evidence type="ECO:0000259" key="1">
    <source>
        <dbReference type="Pfam" id="PF13403"/>
    </source>
</evidence>
<keyword evidence="3" id="KW-1185">Reference proteome</keyword>
<dbReference type="SUPFAM" id="SSF51294">
    <property type="entry name" value="Hedgehog/intein (Hint) domain"/>
    <property type="match status" value="1"/>
</dbReference>
<accession>A0ABU6HBP1</accession>
<protein>
    <submittedName>
        <fullName evidence="2">Hint domain-containing protein</fullName>
    </submittedName>
</protein>
<dbReference type="InterPro" id="IPR028992">
    <property type="entry name" value="Hedgehog/Intein_dom"/>
</dbReference>
<sequence>MASLQHRALGAHTAVALPVPGKSAETRPAPQRRPVSLMRKYEVAALQPDMSITSKQVIAPATPLFEETASAFARGTLIATETGPIAVEDLLPGDRLETTRGLETVVWIGSTVFVPNTPASESSLTSLYRVTAETFGFGRPMVDLLVGPAARMTVRREKLQSLIGNATVLAPVRDFEDDDRIFAVTPPSSVQLYHLALKRHGTINAGGFEMETYHPGRSIATDLGQNMRALFLSMFPNLEMLEDFGELTMTRTTREVIDNLMSG</sequence>
<dbReference type="Proteomes" id="UP001348149">
    <property type="component" value="Unassembled WGS sequence"/>
</dbReference>
<dbReference type="RefSeq" id="WP_326295449.1">
    <property type="nucleotide sequence ID" value="NZ_JAYLLH010000001.1"/>
</dbReference>
<proteinExistence type="predicted"/>
<dbReference type="EMBL" id="JAYLLH010000001">
    <property type="protein sequence ID" value="MEC3859882.1"/>
    <property type="molecule type" value="Genomic_DNA"/>
</dbReference>
<reference evidence="2 3" key="1">
    <citation type="submission" date="2024-01" db="EMBL/GenBank/DDBJ databases">
        <title>Mesobacterium rodlantinim sp. nov., isolated from shallow sea hydrothermal systems off Kueishantao Island.</title>
        <authorList>
            <person name="Su Z."/>
            <person name="Tang K."/>
        </authorList>
    </citation>
    <scope>NUCLEOTIDE SEQUENCE [LARGE SCALE GENOMIC DNA]</scope>
    <source>
        <strain evidence="2 3">TK19101</strain>
    </source>
</reference>
<gene>
    <name evidence="2" type="ORF">VK792_01175</name>
</gene>
<evidence type="ECO:0000313" key="3">
    <source>
        <dbReference type="Proteomes" id="UP001348149"/>
    </source>
</evidence>
<dbReference type="InterPro" id="IPR036844">
    <property type="entry name" value="Hint_dom_sf"/>
</dbReference>
<organism evidence="2 3">
    <name type="scientific">Mesobacterium hydrothermale</name>
    <dbReference type="NCBI Taxonomy" id="3111907"/>
    <lineage>
        <taxon>Bacteria</taxon>
        <taxon>Pseudomonadati</taxon>
        <taxon>Pseudomonadota</taxon>
        <taxon>Alphaproteobacteria</taxon>
        <taxon>Rhodobacterales</taxon>
        <taxon>Roseobacteraceae</taxon>
        <taxon>Mesobacterium</taxon>
    </lineage>
</organism>
<evidence type="ECO:0000313" key="2">
    <source>
        <dbReference type="EMBL" id="MEC3859882.1"/>
    </source>
</evidence>
<comment type="caution">
    <text evidence="2">The sequence shown here is derived from an EMBL/GenBank/DDBJ whole genome shotgun (WGS) entry which is preliminary data.</text>
</comment>
<name>A0ABU6HBP1_9RHOB</name>
<feature type="domain" description="Hedgehog/Intein (Hint)" evidence="1">
    <location>
        <begin position="71"/>
        <end position="216"/>
    </location>
</feature>